<evidence type="ECO:0008006" key="4">
    <source>
        <dbReference type="Google" id="ProtNLM"/>
    </source>
</evidence>
<dbReference type="Proteomes" id="UP000614216">
    <property type="component" value="Unassembled WGS sequence"/>
</dbReference>
<gene>
    <name evidence="2" type="ORF">JMN32_02585</name>
</gene>
<protein>
    <recommendedName>
        <fullName evidence="4">DUF3828 domain-containing protein</fullName>
    </recommendedName>
</protein>
<evidence type="ECO:0000256" key="1">
    <source>
        <dbReference type="SAM" id="SignalP"/>
    </source>
</evidence>
<accession>A0A937FUI6</accession>
<name>A0A937FUI6_9BACT</name>
<comment type="caution">
    <text evidence="2">The sequence shown here is derived from an EMBL/GenBank/DDBJ whole genome shotgun (WGS) entry which is preliminary data.</text>
</comment>
<proteinExistence type="predicted"/>
<feature type="chain" id="PRO_5036990598" description="DUF3828 domain-containing protein" evidence="1">
    <location>
        <begin position="23"/>
        <end position="288"/>
    </location>
</feature>
<reference evidence="2" key="1">
    <citation type="submission" date="2021-01" db="EMBL/GenBank/DDBJ databases">
        <title>Fulvivirga kasyanovii gen. nov., sp nov., a novel member of the phylum Bacteroidetes isolated from seawater in a mussel farm.</title>
        <authorList>
            <person name="Zhao L.-H."/>
            <person name="Wang Z.-J."/>
        </authorList>
    </citation>
    <scope>NUCLEOTIDE SEQUENCE</scope>
    <source>
        <strain evidence="2">29W222</strain>
    </source>
</reference>
<keyword evidence="1" id="KW-0732">Signal</keyword>
<evidence type="ECO:0000313" key="2">
    <source>
        <dbReference type="EMBL" id="MBL6445177.1"/>
    </source>
</evidence>
<dbReference type="EMBL" id="JAEUGD010000004">
    <property type="protein sequence ID" value="MBL6445177.1"/>
    <property type="molecule type" value="Genomic_DNA"/>
</dbReference>
<dbReference type="RefSeq" id="WP_202854711.1">
    <property type="nucleotide sequence ID" value="NZ_JAEUGD010000004.1"/>
</dbReference>
<evidence type="ECO:0000313" key="3">
    <source>
        <dbReference type="Proteomes" id="UP000614216"/>
    </source>
</evidence>
<dbReference type="AlphaFoldDB" id="A0A937FUI6"/>
<feature type="signal peptide" evidence="1">
    <location>
        <begin position="1"/>
        <end position="22"/>
    </location>
</feature>
<keyword evidence="3" id="KW-1185">Reference proteome</keyword>
<organism evidence="2 3">
    <name type="scientific">Fulvivirga marina</name>
    <dbReference type="NCBI Taxonomy" id="2494733"/>
    <lineage>
        <taxon>Bacteria</taxon>
        <taxon>Pseudomonadati</taxon>
        <taxon>Bacteroidota</taxon>
        <taxon>Cytophagia</taxon>
        <taxon>Cytophagales</taxon>
        <taxon>Fulvivirgaceae</taxon>
        <taxon>Fulvivirga</taxon>
    </lineage>
</organism>
<sequence length="288" mass="34479">MKRRSIFLIFVVALLCSSEAMAQGVSYLEGNEFVLAETKQVNQFFRRFNGEEDYDGTRFYSSDSLYHDPMLRQVYLSNLFDKQDYNMPDSMKNSFIFNVTDRYSPKYLNHRKNDWYAQVDVIINYENQKHPCTLFLKMERENKGTKWVLANVYFQPFTSMFKGVDFFGNEPYKPGPYLHPKSHEIKFINLKKAFDRLGEIEKYAANEFNPDYLTLFIYELKRGNAEFLDVKNVKFHFFQVDNWYFELSSLSRKNMNSGWLITDLMRVAEKDKEILRKYIFFHENNHAN</sequence>